<dbReference type="GO" id="GO:0008422">
    <property type="term" value="F:beta-glucosidase activity"/>
    <property type="evidence" value="ECO:0007669"/>
    <property type="project" value="TreeGrafter"/>
</dbReference>
<reference evidence="6" key="1">
    <citation type="journal article" date="2020" name="mSystems">
        <title>Genome- and Community-Level Interaction Insights into Carbon Utilization and Element Cycling Functions of Hydrothermarchaeota in Hydrothermal Sediment.</title>
        <authorList>
            <person name="Zhou Z."/>
            <person name="Liu Y."/>
            <person name="Xu W."/>
            <person name="Pan J."/>
            <person name="Luo Z.H."/>
            <person name="Li M."/>
        </authorList>
    </citation>
    <scope>NUCLEOTIDE SEQUENCE [LARGE SCALE GENOMIC DNA]</scope>
    <source>
        <strain evidence="6">HyVt-85</strain>
    </source>
</reference>
<dbReference type="SUPFAM" id="SSF51445">
    <property type="entry name" value="(Trans)glycosidases"/>
    <property type="match status" value="1"/>
</dbReference>
<keyword evidence="2 6" id="KW-0378">Hydrolase</keyword>
<evidence type="ECO:0000256" key="1">
    <source>
        <dbReference type="ARBA" id="ARBA00010838"/>
    </source>
</evidence>
<evidence type="ECO:0000256" key="4">
    <source>
        <dbReference type="PROSITE-ProRule" id="PRU10055"/>
    </source>
</evidence>
<name>A0A7J3T9F7_9ARCH</name>
<evidence type="ECO:0000256" key="5">
    <source>
        <dbReference type="RuleBase" id="RU003690"/>
    </source>
</evidence>
<evidence type="ECO:0000256" key="2">
    <source>
        <dbReference type="ARBA" id="ARBA00022801"/>
    </source>
</evidence>
<evidence type="ECO:0000313" key="6">
    <source>
        <dbReference type="EMBL" id="HHE75856.1"/>
    </source>
</evidence>
<dbReference type="InterPro" id="IPR017853">
    <property type="entry name" value="GH"/>
</dbReference>
<dbReference type="EMBL" id="DRTM01000133">
    <property type="protein sequence ID" value="HHE75856.1"/>
    <property type="molecule type" value="Genomic_DNA"/>
</dbReference>
<keyword evidence="3" id="KW-0326">Glycosidase</keyword>
<gene>
    <name evidence="6" type="ORF">ENL31_01855</name>
</gene>
<comment type="similarity">
    <text evidence="1 5">Belongs to the glycosyl hydrolase 1 family.</text>
</comment>
<comment type="caution">
    <text evidence="6">The sequence shown here is derived from an EMBL/GenBank/DDBJ whole genome shotgun (WGS) entry which is preliminary data.</text>
</comment>
<dbReference type="PROSITE" id="PS00572">
    <property type="entry name" value="GLYCOSYL_HYDROL_F1_1"/>
    <property type="match status" value="1"/>
</dbReference>
<dbReference type="InterPro" id="IPR018120">
    <property type="entry name" value="Glyco_hydro_1_AS"/>
</dbReference>
<dbReference type="GO" id="GO:0005975">
    <property type="term" value="P:carbohydrate metabolic process"/>
    <property type="evidence" value="ECO:0007669"/>
    <property type="project" value="InterPro"/>
</dbReference>
<protein>
    <submittedName>
        <fullName evidence="6">Glycoside hydrolase family 1 protein</fullName>
    </submittedName>
</protein>
<dbReference type="AlphaFoldDB" id="A0A7J3T9F7"/>
<dbReference type="Proteomes" id="UP000886130">
    <property type="component" value="Unassembled WGS sequence"/>
</dbReference>
<dbReference type="InterPro" id="IPR001360">
    <property type="entry name" value="Glyco_hydro_1"/>
</dbReference>
<dbReference type="PANTHER" id="PTHR10353">
    <property type="entry name" value="GLYCOSYL HYDROLASE"/>
    <property type="match status" value="1"/>
</dbReference>
<sequence>MLRFPSNFLFGTATSAHQIEGDNIYNDWWHYEQEGKLPYKSGKACNHWNLYSQDIELMASLGYGAYRFSIEWARIFPEEGKKDEKALERYNDILKLLNARKIIPLVTLHHFTLPYWFLEKGGFEKEENLQYWEEYVETIRDEIKGVNLIATFNEPVVYMLSSYVLGDWPPFKKSPKAASNVEANILRAHAKAYEILSNKFKVGIVKNIPLFLAASDKPKDLKATSRADHLFNFNFMDALWSGNLKALMGKYRTPEGDADFIGVNYYSPYTVRHSLNPLQFFIDYDVADIGERRTDMGWSVYPEGIYKAVEKMYRYNRPIYITENGIATLDDEWRIEFIVQHLQYVHKAIKDGYNVHGYFHWSFMDNFEWDKGFAPRFGLVEIDYKNFERKPKKSAHVYGEISKNREISEEILKKYGTEL</sequence>
<dbReference type="Pfam" id="PF00232">
    <property type="entry name" value="Glyco_hydro_1"/>
    <property type="match status" value="1"/>
</dbReference>
<dbReference type="PANTHER" id="PTHR10353:SF209">
    <property type="entry name" value="GALACTOLIPID GALACTOSYLTRANSFERASE SFR2, CHLOROPLASTIC"/>
    <property type="match status" value="1"/>
</dbReference>
<feature type="active site" description="Nucleophile" evidence="4">
    <location>
        <position position="323"/>
    </location>
</feature>
<organism evidence="6">
    <name type="scientific">Candidatus Aciduliprofundum boonei</name>
    <dbReference type="NCBI Taxonomy" id="379547"/>
    <lineage>
        <taxon>Archaea</taxon>
        <taxon>Methanobacteriati</taxon>
        <taxon>Thermoplasmatota</taxon>
        <taxon>DHVE2 group</taxon>
        <taxon>Candidatus Aciduliprofundum</taxon>
    </lineage>
</organism>
<dbReference type="PRINTS" id="PR00131">
    <property type="entry name" value="GLHYDRLASE1"/>
</dbReference>
<evidence type="ECO:0000256" key="3">
    <source>
        <dbReference type="ARBA" id="ARBA00023295"/>
    </source>
</evidence>
<dbReference type="Gene3D" id="3.20.20.80">
    <property type="entry name" value="Glycosidases"/>
    <property type="match status" value="1"/>
</dbReference>
<proteinExistence type="inferred from homology"/>
<accession>A0A7J3T9F7</accession>